<dbReference type="PROSITE" id="PS50987">
    <property type="entry name" value="HTH_ARSR_2"/>
    <property type="match status" value="1"/>
</dbReference>
<dbReference type="GO" id="GO:0003677">
    <property type="term" value="F:DNA binding"/>
    <property type="evidence" value="ECO:0007669"/>
    <property type="project" value="UniProtKB-KW"/>
</dbReference>
<dbReference type="CDD" id="cd00090">
    <property type="entry name" value="HTH_ARSR"/>
    <property type="match status" value="1"/>
</dbReference>
<name>A0A2S7SYK9_9BACT</name>
<accession>A0A2S7SYK9</accession>
<keyword evidence="3" id="KW-0804">Transcription</keyword>
<evidence type="ECO:0000313" key="5">
    <source>
        <dbReference type="EMBL" id="PQJ11778.1"/>
    </source>
</evidence>
<dbReference type="PRINTS" id="PR00778">
    <property type="entry name" value="HTHARSR"/>
</dbReference>
<evidence type="ECO:0000256" key="1">
    <source>
        <dbReference type="ARBA" id="ARBA00023015"/>
    </source>
</evidence>
<dbReference type="SUPFAM" id="SSF46785">
    <property type="entry name" value="Winged helix' DNA-binding domain"/>
    <property type="match status" value="1"/>
</dbReference>
<dbReference type="OrthoDB" id="9798835at2"/>
<dbReference type="PANTHER" id="PTHR43132:SF2">
    <property type="entry name" value="ARSENICAL RESISTANCE OPERON REPRESSOR ARSR-RELATED"/>
    <property type="match status" value="1"/>
</dbReference>
<dbReference type="PANTHER" id="PTHR43132">
    <property type="entry name" value="ARSENICAL RESISTANCE OPERON REPRESSOR ARSR-RELATED"/>
    <property type="match status" value="1"/>
</dbReference>
<dbReference type="EMBL" id="PPSL01000002">
    <property type="protein sequence ID" value="PQJ11778.1"/>
    <property type="molecule type" value="Genomic_DNA"/>
</dbReference>
<gene>
    <name evidence="5" type="ORF">CJD36_008260</name>
</gene>
<evidence type="ECO:0000259" key="4">
    <source>
        <dbReference type="PROSITE" id="PS50987"/>
    </source>
</evidence>
<keyword evidence="1" id="KW-0805">Transcription regulation</keyword>
<evidence type="ECO:0000256" key="3">
    <source>
        <dbReference type="ARBA" id="ARBA00023163"/>
    </source>
</evidence>
<dbReference type="NCBIfam" id="NF033788">
    <property type="entry name" value="HTH_metalloreg"/>
    <property type="match status" value="1"/>
</dbReference>
<evidence type="ECO:0000256" key="2">
    <source>
        <dbReference type="ARBA" id="ARBA00023125"/>
    </source>
</evidence>
<comment type="caution">
    <text evidence="5">The sequence shown here is derived from an EMBL/GenBank/DDBJ whole genome shotgun (WGS) entry which is preliminary data.</text>
</comment>
<feature type="domain" description="HTH arsR-type" evidence="4">
    <location>
        <begin position="24"/>
        <end position="119"/>
    </location>
</feature>
<organism evidence="5 6">
    <name type="scientific">Flavipsychrobacter stenotrophus</name>
    <dbReference type="NCBI Taxonomy" id="2077091"/>
    <lineage>
        <taxon>Bacteria</taxon>
        <taxon>Pseudomonadati</taxon>
        <taxon>Bacteroidota</taxon>
        <taxon>Chitinophagia</taxon>
        <taxon>Chitinophagales</taxon>
        <taxon>Chitinophagaceae</taxon>
        <taxon>Flavipsychrobacter</taxon>
    </lineage>
</organism>
<reference evidence="5 6" key="1">
    <citation type="submission" date="2018-01" db="EMBL/GenBank/DDBJ databases">
        <title>A novel member of the phylum Bacteroidetes isolated from glacier ice.</title>
        <authorList>
            <person name="Liu Q."/>
            <person name="Xin Y.-H."/>
        </authorList>
    </citation>
    <scope>NUCLEOTIDE SEQUENCE [LARGE SCALE GENOMIC DNA]</scope>
    <source>
        <strain evidence="5 6">RB1R16</strain>
    </source>
</reference>
<dbReference type="InterPro" id="IPR036388">
    <property type="entry name" value="WH-like_DNA-bd_sf"/>
</dbReference>
<dbReference type="Gene3D" id="1.10.10.10">
    <property type="entry name" value="Winged helix-like DNA-binding domain superfamily/Winged helix DNA-binding domain"/>
    <property type="match status" value="1"/>
</dbReference>
<keyword evidence="6" id="KW-1185">Reference proteome</keyword>
<dbReference type="InterPro" id="IPR051011">
    <property type="entry name" value="Metal_resp_trans_reg"/>
</dbReference>
<sequence length="122" mass="13860">METTVSANTLVIRKNEGSSEHIKLDYVAVKNAAMTLRAINHKLRQQIVKLLEENKRMNVTDIYVKLRLEQSVASQHLAILRRANIVITERDGKFIHYALNHARIASVAKFVNELVHSDDSAN</sequence>
<dbReference type="InterPro" id="IPR011991">
    <property type="entry name" value="ArsR-like_HTH"/>
</dbReference>
<dbReference type="InterPro" id="IPR036390">
    <property type="entry name" value="WH_DNA-bd_sf"/>
</dbReference>
<protein>
    <submittedName>
        <fullName evidence="5">Transcriptional regulator</fullName>
    </submittedName>
</protein>
<dbReference type="InterPro" id="IPR001845">
    <property type="entry name" value="HTH_ArsR_DNA-bd_dom"/>
</dbReference>
<keyword evidence="2" id="KW-0238">DNA-binding</keyword>
<proteinExistence type="predicted"/>
<dbReference type="GO" id="GO:0003700">
    <property type="term" value="F:DNA-binding transcription factor activity"/>
    <property type="evidence" value="ECO:0007669"/>
    <property type="project" value="InterPro"/>
</dbReference>
<dbReference type="Proteomes" id="UP000239872">
    <property type="component" value="Unassembled WGS sequence"/>
</dbReference>
<dbReference type="Pfam" id="PF01022">
    <property type="entry name" value="HTH_5"/>
    <property type="match status" value="1"/>
</dbReference>
<dbReference type="SMART" id="SM00418">
    <property type="entry name" value="HTH_ARSR"/>
    <property type="match status" value="1"/>
</dbReference>
<dbReference type="AlphaFoldDB" id="A0A2S7SYK9"/>
<evidence type="ECO:0000313" key="6">
    <source>
        <dbReference type="Proteomes" id="UP000239872"/>
    </source>
</evidence>
<dbReference type="RefSeq" id="WP_105038658.1">
    <property type="nucleotide sequence ID" value="NZ_PPSL01000002.1"/>
</dbReference>